<gene>
    <name evidence="10" type="ORF">FM115_10245</name>
</gene>
<dbReference type="InterPro" id="IPR036188">
    <property type="entry name" value="FAD/NAD-bd_sf"/>
</dbReference>
<dbReference type="PRINTS" id="PR00469">
    <property type="entry name" value="PNDRDTASEII"/>
</dbReference>
<name>A0A1R4KI26_9LACT</name>
<evidence type="ECO:0000313" key="10">
    <source>
        <dbReference type="EMBL" id="SJN43847.1"/>
    </source>
</evidence>
<accession>A0A1R4KI26</accession>
<keyword evidence="7" id="KW-0676">Redox-active center</keyword>
<feature type="domain" description="FAD/NAD(P)-binding" evidence="9">
    <location>
        <begin position="1"/>
        <end position="303"/>
    </location>
</feature>
<sequence>MKVVIIGASYAGIAAALEVRNKHLNAEVILLEKKDRLGYIPNGLHLYWGNKIDHLDSAYFFTKEELEQRSIHCSMNTAVEKINTVKKEVEYLHNEKEDTMAYDKLIIATGSSQLSQKIKGSDSETVLKYKGRYEAEMAIAKVGASQSVTIIGGGQVGVEAADLLKKQHKQVTLIESMDYVLFKYFDKEMIQPLQQKMLEEGIDLRLQQTVSSIEEVENQQARVQIQKEKIKSEAVILSVNVRPDLHFLDEHIQLHMDQTIAVDRYMQTSVEDVFAVGDCIQLTFGEEDEMVYIPLVNNAVRTGMVAAQNLVQPKVPFKGSLRTIGTSAFGYYIASTGITEAESLFSGQAIKTARQEVKLTSLPDTDTVMMKWIYDADTHALLGAQMLSTTDILEKINTLALAIQTNQTLEDLQQKDYFFHPSYSPMLSATNYVSWQEMRDDVNEN</sequence>
<dbReference type="Gene3D" id="3.30.390.30">
    <property type="match status" value="1"/>
</dbReference>
<dbReference type="InterPro" id="IPR023753">
    <property type="entry name" value="FAD/NAD-binding_dom"/>
</dbReference>
<dbReference type="InterPro" id="IPR004099">
    <property type="entry name" value="Pyr_nucl-diS_OxRdtase_dimer"/>
</dbReference>
<proteinExistence type="inferred from homology"/>
<keyword evidence="5 10" id="KW-0560">Oxidoreductase</keyword>
<dbReference type="EMBL" id="FUKW01000146">
    <property type="protein sequence ID" value="SJN43847.1"/>
    <property type="molecule type" value="Genomic_DNA"/>
</dbReference>
<dbReference type="Proteomes" id="UP000195611">
    <property type="component" value="Unassembled WGS sequence"/>
</dbReference>
<evidence type="ECO:0000256" key="3">
    <source>
        <dbReference type="ARBA" id="ARBA00022630"/>
    </source>
</evidence>
<dbReference type="Pfam" id="PF02852">
    <property type="entry name" value="Pyr_redox_dim"/>
    <property type="match status" value="1"/>
</dbReference>
<comment type="cofactor">
    <cofactor evidence="1">
        <name>FAD</name>
        <dbReference type="ChEBI" id="CHEBI:57692"/>
    </cofactor>
</comment>
<dbReference type="SUPFAM" id="SSF55424">
    <property type="entry name" value="FAD/NAD-linked reductases, dimerisation (C-terminal) domain"/>
    <property type="match status" value="1"/>
</dbReference>
<evidence type="ECO:0000256" key="5">
    <source>
        <dbReference type="ARBA" id="ARBA00023002"/>
    </source>
</evidence>
<reference evidence="10 11" key="1">
    <citation type="submission" date="2017-02" db="EMBL/GenBank/DDBJ databases">
        <authorList>
            <person name="Peterson S.W."/>
        </authorList>
    </citation>
    <scope>NUCLEOTIDE SEQUENCE [LARGE SCALE GENOMIC DNA]</scope>
    <source>
        <strain evidence="10 11">42ea</strain>
    </source>
</reference>
<evidence type="ECO:0000313" key="11">
    <source>
        <dbReference type="Proteomes" id="UP000195611"/>
    </source>
</evidence>
<dbReference type="RefSeq" id="WP_087059906.1">
    <property type="nucleotide sequence ID" value="NZ_FUKW01000146.1"/>
</dbReference>
<feature type="domain" description="Pyridine nucleotide-disulphide oxidoreductase dimerisation" evidence="8">
    <location>
        <begin position="331"/>
        <end position="426"/>
    </location>
</feature>
<dbReference type="SUPFAM" id="SSF51905">
    <property type="entry name" value="FAD/NAD(P)-binding domain"/>
    <property type="match status" value="1"/>
</dbReference>
<evidence type="ECO:0000256" key="2">
    <source>
        <dbReference type="ARBA" id="ARBA00009130"/>
    </source>
</evidence>
<evidence type="ECO:0000256" key="7">
    <source>
        <dbReference type="ARBA" id="ARBA00023284"/>
    </source>
</evidence>
<evidence type="ECO:0000256" key="4">
    <source>
        <dbReference type="ARBA" id="ARBA00022827"/>
    </source>
</evidence>
<dbReference type="InterPro" id="IPR050260">
    <property type="entry name" value="FAD-bd_OxRdtase"/>
</dbReference>
<evidence type="ECO:0000256" key="1">
    <source>
        <dbReference type="ARBA" id="ARBA00001974"/>
    </source>
</evidence>
<dbReference type="AlphaFoldDB" id="A0A1R4KI26"/>
<evidence type="ECO:0000256" key="6">
    <source>
        <dbReference type="ARBA" id="ARBA00023097"/>
    </source>
</evidence>
<protein>
    <submittedName>
        <fullName evidence="10">NADH peroxidase</fullName>
        <ecNumber evidence="10">1.11.1.1</ecNumber>
    </submittedName>
</protein>
<keyword evidence="4" id="KW-0274">FAD</keyword>
<dbReference type="Pfam" id="PF07992">
    <property type="entry name" value="Pyr_redox_2"/>
    <property type="match status" value="1"/>
</dbReference>
<dbReference type="InterPro" id="IPR016156">
    <property type="entry name" value="FAD/NAD-linked_Rdtase_dimer_sf"/>
</dbReference>
<comment type="similarity">
    <text evidence="2">Belongs to the class-III pyridine nucleotide-disulfide oxidoreductase family.</text>
</comment>
<dbReference type="PANTHER" id="PTHR43429:SF1">
    <property type="entry name" value="NAD(P)H SULFUR OXIDOREDUCTASE (COA-DEPENDENT)"/>
    <property type="match status" value="1"/>
</dbReference>
<evidence type="ECO:0000259" key="8">
    <source>
        <dbReference type="Pfam" id="PF02852"/>
    </source>
</evidence>
<dbReference type="Gene3D" id="3.50.50.60">
    <property type="entry name" value="FAD/NAD(P)-binding domain"/>
    <property type="match status" value="2"/>
</dbReference>
<keyword evidence="10" id="KW-0575">Peroxidase</keyword>
<keyword evidence="3" id="KW-0285">Flavoprotein</keyword>
<evidence type="ECO:0000259" key="9">
    <source>
        <dbReference type="Pfam" id="PF07992"/>
    </source>
</evidence>
<dbReference type="EC" id="1.11.1.1" evidence="10"/>
<keyword evidence="6" id="KW-0558">Oxidation</keyword>
<organism evidence="10 11">
    <name type="scientific">Marinilactibacillus psychrotolerans 42ea</name>
    <dbReference type="NCBI Taxonomy" id="1255609"/>
    <lineage>
        <taxon>Bacteria</taxon>
        <taxon>Bacillati</taxon>
        <taxon>Bacillota</taxon>
        <taxon>Bacilli</taxon>
        <taxon>Lactobacillales</taxon>
        <taxon>Carnobacteriaceae</taxon>
        <taxon>Marinilactibacillus</taxon>
    </lineage>
</organism>
<dbReference type="PANTHER" id="PTHR43429">
    <property type="entry name" value="PYRIDINE NUCLEOTIDE-DISULFIDE OXIDOREDUCTASE DOMAIN-CONTAINING"/>
    <property type="match status" value="1"/>
</dbReference>
<dbReference type="PRINTS" id="PR00368">
    <property type="entry name" value="FADPNR"/>
</dbReference>
<dbReference type="GO" id="GO:0016692">
    <property type="term" value="F:NADH peroxidase activity"/>
    <property type="evidence" value="ECO:0007669"/>
    <property type="project" value="UniProtKB-EC"/>
</dbReference>